<organism evidence="2 3">
    <name type="scientific">Adineta steineri</name>
    <dbReference type="NCBI Taxonomy" id="433720"/>
    <lineage>
        <taxon>Eukaryota</taxon>
        <taxon>Metazoa</taxon>
        <taxon>Spiralia</taxon>
        <taxon>Gnathifera</taxon>
        <taxon>Rotifera</taxon>
        <taxon>Eurotatoria</taxon>
        <taxon>Bdelloidea</taxon>
        <taxon>Adinetida</taxon>
        <taxon>Adinetidae</taxon>
        <taxon>Adineta</taxon>
    </lineage>
</organism>
<gene>
    <name evidence="1" type="ORF">IZO911_LOCUS30201</name>
    <name evidence="2" type="ORF">KXQ929_LOCUS804</name>
</gene>
<sequence>MDNTDRITAIPKSSLRGSSQKRYAIDAVIRQSSIFANNNTHDADVTNNNGGKPAVKSTIISESFVNFRTDQTLSDLRKAIVGDLIKNPKTFKGNKDDVNKWFEDIKHLLNIAHISDSIQLDIISYSLRGDALDWFKNNQSSFTTCSVFVRELKRASF</sequence>
<evidence type="ECO:0000313" key="2">
    <source>
        <dbReference type="EMBL" id="CAF3514566.1"/>
    </source>
</evidence>
<reference evidence="2" key="1">
    <citation type="submission" date="2021-02" db="EMBL/GenBank/DDBJ databases">
        <authorList>
            <person name="Nowell W R."/>
        </authorList>
    </citation>
    <scope>NUCLEOTIDE SEQUENCE</scope>
</reference>
<accession>A0A818HW87</accession>
<dbReference type="EMBL" id="CAJNOE010000466">
    <property type="protein sequence ID" value="CAF1230025.1"/>
    <property type="molecule type" value="Genomic_DNA"/>
</dbReference>
<dbReference type="EMBL" id="CAJOBB010000020">
    <property type="protein sequence ID" value="CAF3514566.1"/>
    <property type="molecule type" value="Genomic_DNA"/>
</dbReference>
<protein>
    <submittedName>
        <fullName evidence="2">Uncharacterized protein</fullName>
    </submittedName>
</protein>
<dbReference type="Proteomes" id="UP000663868">
    <property type="component" value="Unassembled WGS sequence"/>
</dbReference>
<comment type="caution">
    <text evidence="2">The sequence shown here is derived from an EMBL/GenBank/DDBJ whole genome shotgun (WGS) entry which is preliminary data.</text>
</comment>
<proteinExistence type="predicted"/>
<dbReference type="Proteomes" id="UP000663860">
    <property type="component" value="Unassembled WGS sequence"/>
</dbReference>
<evidence type="ECO:0000313" key="3">
    <source>
        <dbReference type="Proteomes" id="UP000663868"/>
    </source>
</evidence>
<evidence type="ECO:0000313" key="1">
    <source>
        <dbReference type="EMBL" id="CAF1230025.1"/>
    </source>
</evidence>
<name>A0A818HW87_9BILA</name>
<dbReference type="AlphaFoldDB" id="A0A818HW87"/>